<gene>
    <name evidence="2" type="ORF">BDD43_1016</name>
</gene>
<organism evidence="2 3">
    <name type="scientific">Mucilaginibacter gracilis</name>
    <dbReference type="NCBI Taxonomy" id="423350"/>
    <lineage>
        <taxon>Bacteria</taxon>
        <taxon>Pseudomonadati</taxon>
        <taxon>Bacteroidota</taxon>
        <taxon>Sphingobacteriia</taxon>
        <taxon>Sphingobacteriales</taxon>
        <taxon>Sphingobacteriaceae</taxon>
        <taxon>Mucilaginibacter</taxon>
    </lineage>
</organism>
<dbReference type="AlphaFoldDB" id="A0A495IYH8"/>
<dbReference type="InterPro" id="IPR011990">
    <property type="entry name" value="TPR-like_helical_dom_sf"/>
</dbReference>
<evidence type="ECO:0000313" key="3">
    <source>
        <dbReference type="Proteomes" id="UP000268007"/>
    </source>
</evidence>
<feature type="signal peptide" evidence="1">
    <location>
        <begin position="1"/>
        <end position="21"/>
    </location>
</feature>
<protein>
    <submittedName>
        <fullName evidence="2">Uncharacterized protein</fullName>
    </submittedName>
</protein>
<feature type="chain" id="PRO_5019792347" evidence="1">
    <location>
        <begin position="22"/>
        <end position="290"/>
    </location>
</feature>
<name>A0A495IYH8_9SPHI</name>
<accession>A0A495IYH8</accession>
<dbReference type="Proteomes" id="UP000268007">
    <property type="component" value="Unassembled WGS sequence"/>
</dbReference>
<reference evidence="2 3" key="1">
    <citation type="submission" date="2018-10" db="EMBL/GenBank/DDBJ databases">
        <title>Genomic Encyclopedia of Archaeal and Bacterial Type Strains, Phase II (KMG-II): from individual species to whole genera.</title>
        <authorList>
            <person name="Goeker M."/>
        </authorList>
    </citation>
    <scope>NUCLEOTIDE SEQUENCE [LARGE SCALE GENOMIC DNA]</scope>
    <source>
        <strain evidence="2 3">DSM 18602</strain>
    </source>
</reference>
<dbReference type="Gene3D" id="1.25.40.10">
    <property type="entry name" value="Tetratricopeptide repeat domain"/>
    <property type="match status" value="1"/>
</dbReference>
<evidence type="ECO:0000313" key="2">
    <source>
        <dbReference type="EMBL" id="RKR80879.1"/>
    </source>
</evidence>
<dbReference type="OrthoDB" id="672063at2"/>
<proteinExistence type="predicted"/>
<keyword evidence="1" id="KW-0732">Signal</keyword>
<comment type="caution">
    <text evidence="2">The sequence shown here is derived from an EMBL/GenBank/DDBJ whole genome shotgun (WGS) entry which is preliminary data.</text>
</comment>
<sequence>MKKKGLLFLLLIACIVPKLRAQGLAADTAFRFTHRISRSVNNWIVFPKQADIDAYPFGYLYIDPSSGFVFNLEGFFKTDGRGRFIRIKQKINEATHQRYMLKRGAQKTLVAIINSDHNEELDIYPRPAWFDNYNTYTDTLVHCIDWAKAYNDIKDGEMAVAILKAPYKITPHAPGLELELARAYNGVKRFDDAIKVAEAALLYNYGEPLLYKELGFAQLSKGRLNEALDTFNAGIKLCDRTQAEEKAEMAMNMAITYRSKNDKQNYLEWMDFARAWAPHDSEVADMLNDM</sequence>
<keyword evidence="3" id="KW-1185">Reference proteome</keyword>
<dbReference type="RefSeq" id="WP_121196702.1">
    <property type="nucleotide sequence ID" value="NZ_RBKU01000001.1"/>
</dbReference>
<dbReference type="EMBL" id="RBKU01000001">
    <property type="protein sequence ID" value="RKR80879.1"/>
    <property type="molecule type" value="Genomic_DNA"/>
</dbReference>
<dbReference type="SUPFAM" id="SSF48452">
    <property type="entry name" value="TPR-like"/>
    <property type="match status" value="1"/>
</dbReference>
<evidence type="ECO:0000256" key="1">
    <source>
        <dbReference type="SAM" id="SignalP"/>
    </source>
</evidence>